<dbReference type="InterPro" id="IPR015066">
    <property type="entry name" value="DUF1902"/>
</dbReference>
<sequence>MAKFYEVRAHWDPEAHVYSAVSDDVPGLAAEADTTEELFEYLEELVPELLELNVGPNYERAPIRLVVVREQEACHA</sequence>
<protein>
    <recommendedName>
        <fullName evidence="1">DUF1902 domain-containing protein</fullName>
    </recommendedName>
</protein>
<dbReference type="Gene3D" id="3.30.2390.10">
    <property type="entry name" value="TTHA1013-like"/>
    <property type="match status" value="1"/>
</dbReference>
<gene>
    <name evidence="2" type="ORF">APZ41_017625</name>
</gene>
<dbReference type="OrthoDB" id="361917at2"/>
<name>A0A1S8D112_9PROT</name>
<dbReference type="AlphaFoldDB" id="A0A1S8D112"/>
<dbReference type="STRING" id="207340.APZ41_017625"/>
<feature type="domain" description="DUF1902" evidence="1">
    <location>
        <begin position="5"/>
        <end position="67"/>
    </location>
</feature>
<dbReference type="Pfam" id="PF08972">
    <property type="entry name" value="DUF1902"/>
    <property type="match status" value="1"/>
</dbReference>
<evidence type="ECO:0000313" key="2">
    <source>
        <dbReference type="EMBL" id="ONH81881.1"/>
    </source>
</evidence>
<dbReference type="Proteomes" id="UP000054844">
    <property type="component" value="Unassembled WGS sequence"/>
</dbReference>
<comment type="caution">
    <text evidence="2">The sequence shown here is derived from an EMBL/GenBank/DDBJ whole genome shotgun (WGS) entry which is preliminary data.</text>
</comment>
<accession>A0A1S8D112</accession>
<keyword evidence="3" id="KW-1185">Reference proteome</keyword>
<evidence type="ECO:0000259" key="1">
    <source>
        <dbReference type="Pfam" id="PF08972"/>
    </source>
</evidence>
<dbReference type="SUPFAM" id="SSF143100">
    <property type="entry name" value="TTHA1013/TTHA0281-like"/>
    <property type="match status" value="1"/>
</dbReference>
<dbReference type="RefSeq" id="WP_058390677.1">
    <property type="nucleotide sequence ID" value="NZ_LLWF02000085.1"/>
</dbReference>
<evidence type="ECO:0000313" key="3">
    <source>
        <dbReference type="Proteomes" id="UP000054844"/>
    </source>
</evidence>
<dbReference type="EMBL" id="LLWF02000085">
    <property type="protein sequence ID" value="ONH81881.1"/>
    <property type="molecule type" value="Genomic_DNA"/>
</dbReference>
<reference evidence="2" key="1">
    <citation type="submission" date="2016-12" db="EMBL/GenBank/DDBJ databases">
        <title>Draft genome sequence of Roseomonas mucosa strain AU37, isolated from a peripheral intravenous catheter.</title>
        <authorList>
            <person name="Choudhury M.A."/>
            <person name="Sidjabat H.E."/>
            <person name="Wailan A.M."/>
            <person name="Zhang L."/>
            <person name="Marsh N.M."/>
            <person name="Rickard C.M."/>
            <person name="Davies M."/>
            <person name="Mcmillan D.J."/>
        </authorList>
    </citation>
    <scope>NUCLEOTIDE SEQUENCE [LARGE SCALE GENOMIC DNA]</scope>
    <source>
        <strain evidence="2">AU37</strain>
    </source>
</reference>
<proteinExistence type="predicted"/>
<dbReference type="InterPro" id="IPR035069">
    <property type="entry name" value="TTHA1013/TTHA0281-like"/>
</dbReference>
<organism evidence="2 3">
    <name type="scientific">Roseomonas mucosa</name>
    <dbReference type="NCBI Taxonomy" id="207340"/>
    <lineage>
        <taxon>Bacteria</taxon>
        <taxon>Pseudomonadati</taxon>
        <taxon>Pseudomonadota</taxon>
        <taxon>Alphaproteobacteria</taxon>
        <taxon>Acetobacterales</taxon>
        <taxon>Roseomonadaceae</taxon>
        <taxon>Roseomonas</taxon>
    </lineage>
</organism>